<feature type="region of interest" description="Disordered" evidence="13">
    <location>
        <begin position="206"/>
        <end position="235"/>
    </location>
</feature>
<dbReference type="AlphaFoldDB" id="A0A0W4ZQU3"/>
<dbReference type="InterPro" id="IPR011016">
    <property type="entry name" value="Znf_RING-CH"/>
</dbReference>
<reference evidence="17" key="1">
    <citation type="journal article" date="2016" name="Nat. Commun.">
        <title>Genome analysis of three Pneumocystis species reveals adaptation mechanisms to life exclusively in mammalian hosts.</title>
        <authorList>
            <person name="Ma L."/>
            <person name="Chen Z."/>
            <person name="Huang D.W."/>
            <person name="Kutty G."/>
            <person name="Ishihara M."/>
            <person name="Wang H."/>
            <person name="Abouelleil A."/>
            <person name="Bishop L."/>
            <person name="Davey E."/>
            <person name="Deng R."/>
            <person name="Deng X."/>
            <person name="Fan L."/>
            <person name="Fantoni G."/>
            <person name="Fitzgerald M."/>
            <person name="Gogineni E."/>
            <person name="Goldberg J.M."/>
            <person name="Handley G."/>
            <person name="Hu X."/>
            <person name="Huber C."/>
            <person name="Jiao X."/>
            <person name="Jones K."/>
            <person name="Levin J.Z."/>
            <person name="Liu Y."/>
            <person name="Macdonald P."/>
            <person name="Melnikov A."/>
            <person name="Raley C."/>
            <person name="Sassi M."/>
            <person name="Sherman B.T."/>
            <person name="Song X."/>
            <person name="Sykes S."/>
            <person name="Tran B."/>
            <person name="Walsh L."/>
            <person name="Xia Y."/>
            <person name="Yang J."/>
            <person name="Young S."/>
            <person name="Zeng Q."/>
            <person name="Zheng X."/>
            <person name="Stephens R."/>
            <person name="Nusbaum C."/>
            <person name="Birren B.W."/>
            <person name="Azadi P."/>
            <person name="Lempicki R.A."/>
            <person name="Cuomo C.A."/>
            <person name="Kovacs J.A."/>
        </authorList>
    </citation>
    <scope>NUCLEOTIDE SEQUENCE [LARGE SCALE GENOMIC DNA]</scope>
    <source>
        <strain evidence="17">B80</strain>
    </source>
</reference>
<gene>
    <name evidence="16" type="ORF">T552_00446</name>
</gene>
<dbReference type="Pfam" id="PF13639">
    <property type="entry name" value="zf-RING_2"/>
    <property type="match status" value="1"/>
</dbReference>
<dbReference type="CDD" id="cd16454">
    <property type="entry name" value="RING-H2_PA-TM-RING"/>
    <property type="match status" value="1"/>
</dbReference>
<evidence type="ECO:0000256" key="8">
    <source>
        <dbReference type="ARBA" id="ARBA00022786"/>
    </source>
</evidence>
<keyword evidence="4" id="KW-0808">Transferase</keyword>
<dbReference type="InterPro" id="IPR013083">
    <property type="entry name" value="Znf_RING/FYVE/PHD"/>
</dbReference>
<feature type="compositionally biased region" description="Basic and acidic residues" evidence="13">
    <location>
        <begin position="145"/>
        <end position="157"/>
    </location>
</feature>
<dbReference type="GO" id="GO:0016020">
    <property type="term" value="C:membrane"/>
    <property type="evidence" value="ECO:0007669"/>
    <property type="project" value="UniProtKB-SubCell"/>
</dbReference>
<proteinExistence type="predicted"/>
<evidence type="ECO:0000256" key="14">
    <source>
        <dbReference type="SAM" id="Phobius"/>
    </source>
</evidence>
<dbReference type="SMART" id="SM00184">
    <property type="entry name" value="RING"/>
    <property type="match status" value="1"/>
</dbReference>
<dbReference type="GO" id="GO:0008270">
    <property type="term" value="F:zinc ion binding"/>
    <property type="evidence" value="ECO:0007669"/>
    <property type="project" value="UniProtKB-KW"/>
</dbReference>
<accession>A0A0W4ZQU3</accession>
<comment type="subcellular location">
    <subcellularLocation>
        <location evidence="2">Membrane</location>
        <topology evidence="2">Multi-pass membrane protein</topology>
    </subcellularLocation>
</comment>
<dbReference type="Gene3D" id="3.30.40.10">
    <property type="entry name" value="Zinc/RING finger domain, C3HC4 (zinc finger)"/>
    <property type="match status" value="1"/>
</dbReference>
<dbReference type="EMBL" id="LFVZ01000002">
    <property type="protein sequence ID" value="KTW30734.1"/>
    <property type="molecule type" value="Genomic_DNA"/>
</dbReference>
<keyword evidence="10 14" id="KW-1133">Transmembrane helix</keyword>
<evidence type="ECO:0000256" key="10">
    <source>
        <dbReference type="ARBA" id="ARBA00022989"/>
    </source>
</evidence>
<keyword evidence="5 14" id="KW-0812">Transmembrane</keyword>
<dbReference type="SMART" id="SM00744">
    <property type="entry name" value="RINGv"/>
    <property type="match status" value="1"/>
</dbReference>
<dbReference type="OrthoDB" id="8062037at2759"/>
<dbReference type="PANTHER" id="PTHR45977:SF4">
    <property type="entry name" value="RING-TYPE DOMAIN-CONTAINING PROTEIN"/>
    <property type="match status" value="1"/>
</dbReference>
<sequence>MNDTTPSERVFSTYNNLSPTNVSSIPALSNTNWNGNILLFFVALGFGILFCNLWVIIGIKYCYRYSSMNHPETIEIERVMPQNQNCQKKLMTQGEADQQFPSILYKVWLSQHKRQKQQLYKTMSNDRQNRQMSEADMESNTNNEPNKHNEENSFHEEKTHDFNTFQYNYPMEEAMNSQNLYSCTDIPSNVSNKSYYNFNNEHNDISISIPNEQQSKRDDEYVKENERKEASSSDFAQDASFSDTCAICLDIFQDEDEIRVLTCDHIYHSSCIVPWFTTRRAMCPLCKHDFYIPKIPVNADMENTSRNMPPFPEVRIYERRIHHPSLPFFSVYEPQQVQQYRVSTNNNYRNNTYNRETNRRGSLYTRLSRILLFRRNNSFI</sequence>
<dbReference type="EC" id="2.3.2.27" evidence="3"/>
<dbReference type="SUPFAM" id="SSF57850">
    <property type="entry name" value="RING/U-box"/>
    <property type="match status" value="1"/>
</dbReference>
<evidence type="ECO:0000256" key="2">
    <source>
        <dbReference type="ARBA" id="ARBA00004141"/>
    </source>
</evidence>
<feature type="domain" description="RING-type" evidence="15">
    <location>
        <begin position="245"/>
        <end position="287"/>
    </location>
</feature>
<name>A0A0W4ZQU3_PNEC8</name>
<evidence type="ECO:0000256" key="5">
    <source>
        <dbReference type="ARBA" id="ARBA00022692"/>
    </source>
</evidence>
<evidence type="ECO:0000256" key="4">
    <source>
        <dbReference type="ARBA" id="ARBA00022679"/>
    </source>
</evidence>
<evidence type="ECO:0000256" key="13">
    <source>
        <dbReference type="SAM" id="MobiDB-lite"/>
    </source>
</evidence>
<keyword evidence="9" id="KW-0862">Zinc</keyword>
<dbReference type="InterPro" id="IPR001841">
    <property type="entry name" value="Znf_RING"/>
</dbReference>
<dbReference type="RefSeq" id="XP_018227330.1">
    <property type="nucleotide sequence ID" value="XM_018369061.1"/>
</dbReference>
<keyword evidence="8" id="KW-0833">Ubl conjugation pathway</keyword>
<evidence type="ECO:0000256" key="7">
    <source>
        <dbReference type="ARBA" id="ARBA00022771"/>
    </source>
</evidence>
<dbReference type="PANTHER" id="PTHR45977">
    <property type="entry name" value="TARGET OF ERK KINASE MPK-1"/>
    <property type="match status" value="1"/>
</dbReference>
<evidence type="ECO:0000256" key="1">
    <source>
        <dbReference type="ARBA" id="ARBA00000900"/>
    </source>
</evidence>
<dbReference type="GO" id="GO:0006511">
    <property type="term" value="P:ubiquitin-dependent protein catabolic process"/>
    <property type="evidence" value="ECO:0007669"/>
    <property type="project" value="TreeGrafter"/>
</dbReference>
<comment type="catalytic activity">
    <reaction evidence="1">
        <text>S-ubiquitinyl-[E2 ubiquitin-conjugating enzyme]-L-cysteine + [acceptor protein]-L-lysine = [E2 ubiquitin-conjugating enzyme]-L-cysteine + N(6)-ubiquitinyl-[acceptor protein]-L-lysine.</text>
        <dbReference type="EC" id="2.3.2.27"/>
    </reaction>
</comment>
<evidence type="ECO:0000256" key="9">
    <source>
        <dbReference type="ARBA" id="ARBA00022833"/>
    </source>
</evidence>
<evidence type="ECO:0000259" key="15">
    <source>
        <dbReference type="PROSITE" id="PS50089"/>
    </source>
</evidence>
<feature type="region of interest" description="Disordered" evidence="13">
    <location>
        <begin position="123"/>
        <end position="157"/>
    </location>
</feature>
<evidence type="ECO:0000256" key="6">
    <source>
        <dbReference type="ARBA" id="ARBA00022723"/>
    </source>
</evidence>
<feature type="compositionally biased region" description="Polar residues" evidence="13">
    <location>
        <begin position="123"/>
        <end position="144"/>
    </location>
</feature>
<keyword evidence="17" id="KW-1185">Reference proteome</keyword>
<organism evidence="16 17">
    <name type="scientific">Pneumocystis carinii (strain B80)</name>
    <name type="common">Rat pneumocystis pneumonia agent</name>
    <name type="synonym">Pneumocystis carinii f. sp. carinii</name>
    <dbReference type="NCBI Taxonomy" id="1408658"/>
    <lineage>
        <taxon>Eukaryota</taxon>
        <taxon>Fungi</taxon>
        <taxon>Dikarya</taxon>
        <taxon>Ascomycota</taxon>
        <taxon>Taphrinomycotina</taxon>
        <taxon>Pneumocystomycetes</taxon>
        <taxon>Pneumocystaceae</taxon>
        <taxon>Pneumocystis</taxon>
    </lineage>
</organism>
<evidence type="ECO:0000256" key="12">
    <source>
        <dbReference type="PROSITE-ProRule" id="PRU00175"/>
    </source>
</evidence>
<evidence type="ECO:0000256" key="11">
    <source>
        <dbReference type="ARBA" id="ARBA00023136"/>
    </source>
</evidence>
<comment type="caution">
    <text evidence="16">The sequence shown here is derived from an EMBL/GenBank/DDBJ whole genome shotgun (WGS) entry which is preliminary data.</text>
</comment>
<feature type="transmembrane region" description="Helical" evidence="14">
    <location>
        <begin position="37"/>
        <end position="59"/>
    </location>
</feature>
<keyword evidence="7 12" id="KW-0863">Zinc-finger</keyword>
<dbReference type="GeneID" id="28935263"/>
<dbReference type="PROSITE" id="PS50089">
    <property type="entry name" value="ZF_RING_2"/>
    <property type="match status" value="1"/>
</dbReference>
<dbReference type="VEuPathDB" id="FungiDB:T552_00446"/>
<dbReference type="Proteomes" id="UP000054454">
    <property type="component" value="Unassembled WGS sequence"/>
</dbReference>
<protein>
    <recommendedName>
        <fullName evidence="3">RING-type E3 ubiquitin transferase</fullName>
        <ecNumber evidence="3">2.3.2.27</ecNumber>
    </recommendedName>
</protein>
<feature type="compositionally biased region" description="Basic and acidic residues" evidence="13">
    <location>
        <begin position="214"/>
        <end position="231"/>
    </location>
</feature>
<dbReference type="GO" id="GO:0061630">
    <property type="term" value="F:ubiquitin protein ligase activity"/>
    <property type="evidence" value="ECO:0007669"/>
    <property type="project" value="UniProtKB-EC"/>
</dbReference>
<dbReference type="GO" id="GO:0016567">
    <property type="term" value="P:protein ubiquitination"/>
    <property type="evidence" value="ECO:0007669"/>
    <property type="project" value="TreeGrafter"/>
</dbReference>
<evidence type="ECO:0000313" key="16">
    <source>
        <dbReference type="EMBL" id="KTW30734.1"/>
    </source>
</evidence>
<keyword evidence="6" id="KW-0479">Metal-binding</keyword>
<evidence type="ECO:0000256" key="3">
    <source>
        <dbReference type="ARBA" id="ARBA00012483"/>
    </source>
</evidence>
<evidence type="ECO:0000313" key="17">
    <source>
        <dbReference type="Proteomes" id="UP000054454"/>
    </source>
</evidence>
<keyword evidence="11 14" id="KW-0472">Membrane</keyword>